<evidence type="ECO:0000256" key="1">
    <source>
        <dbReference type="SAM" id="MobiDB-lite"/>
    </source>
</evidence>
<dbReference type="EMBL" id="GBRH01185502">
    <property type="protein sequence ID" value="JAE12394.1"/>
    <property type="molecule type" value="Transcribed_RNA"/>
</dbReference>
<sequence>MPVKSCEIAGEGGGEGACSTSAAGVNHRSWNRGVAAAAA</sequence>
<reference evidence="2" key="2">
    <citation type="journal article" date="2015" name="Data Brief">
        <title>Shoot transcriptome of the giant reed, Arundo donax.</title>
        <authorList>
            <person name="Barrero R.A."/>
            <person name="Guerrero F.D."/>
            <person name="Moolhuijzen P."/>
            <person name="Goolsby J.A."/>
            <person name="Tidwell J."/>
            <person name="Bellgard S.E."/>
            <person name="Bellgard M.I."/>
        </authorList>
    </citation>
    <scope>NUCLEOTIDE SEQUENCE</scope>
    <source>
        <tissue evidence="2">Shoot tissue taken approximately 20 cm above the soil surface</tissue>
    </source>
</reference>
<protein>
    <submittedName>
        <fullName evidence="2">Uncharacterized protein</fullName>
    </submittedName>
</protein>
<feature type="region of interest" description="Disordered" evidence="1">
    <location>
        <begin position="1"/>
        <end position="23"/>
    </location>
</feature>
<accession>A0A0A9FMC4</accession>
<proteinExistence type="predicted"/>
<dbReference type="AlphaFoldDB" id="A0A0A9FMC4"/>
<organism evidence="2">
    <name type="scientific">Arundo donax</name>
    <name type="common">Giant reed</name>
    <name type="synonym">Donax arundinaceus</name>
    <dbReference type="NCBI Taxonomy" id="35708"/>
    <lineage>
        <taxon>Eukaryota</taxon>
        <taxon>Viridiplantae</taxon>
        <taxon>Streptophyta</taxon>
        <taxon>Embryophyta</taxon>
        <taxon>Tracheophyta</taxon>
        <taxon>Spermatophyta</taxon>
        <taxon>Magnoliopsida</taxon>
        <taxon>Liliopsida</taxon>
        <taxon>Poales</taxon>
        <taxon>Poaceae</taxon>
        <taxon>PACMAD clade</taxon>
        <taxon>Arundinoideae</taxon>
        <taxon>Arundineae</taxon>
        <taxon>Arundo</taxon>
    </lineage>
</organism>
<reference evidence="2" key="1">
    <citation type="submission" date="2014-09" db="EMBL/GenBank/DDBJ databases">
        <authorList>
            <person name="Magalhaes I.L.F."/>
            <person name="Oliveira U."/>
            <person name="Santos F.R."/>
            <person name="Vidigal T.H.D.A."/>
            <person name="Brescovit A.D."/>
            <person name="Santos A.J."/>
        </authorList>
    </citation>
    <scope>NUCLEOTIDE SEQUENCE</scope>
    <source>
        <tissue evidence="2">Shoot tissue taken approximately 20 cm above the soil surface</tissue>
    </source>
</reference>
<evidence type="ECO:0000313" key="2">
    <source>
        <dbReference type="EMBL" id="JAE12394.1"/>
    </source>
</evidence>
<name>A0A0A9FMC4_ARUDO</name>